<keyword evidence="2" id="KW-0813">Transport</keyword>
<evidence type="ECO:0000313" key="7">
    <source>
        <dbReference type="Proteomes" id="UP000233535"/>
    </source>
</evidence>
<dbReference type="Pfam" id="PF00005">
    <property type="entry name" value="ABC_tran"/>
    <property type="match status" value="1"/>
</dbReference>
<dbReference type="PANTHER" id="PTHR43117">
    <property type="entry name" value="OSMOPROTECTANT IMPORT ATP-BINDING PROTEIN OSMV"/>
    <property type="match status" value="1"/>
</dbReference>
<evidence type="ECO:0000259" key="5">
    <source>
        <dbReference type="PROSITE" id="PS50893"/>
    </source>
</evidence>
<comment type="similarity">
    <text evidence="1">Belongs to the ABC transporter superfamily.</text>
</comment>
<organism evidence="6 7">
    <name type="scientific">Labilibaculum filiforme</name>
    <dbReference type="NCBI Taxonomy" id="1940526"/>
    <lineage>
        <taxon>Bacteria</taxon>
        <taxon>Pseudomonadati</taxon>
        <taxon>Bacteroidota</taxon>
        <taxon>Bacteroidia</taxon>
        <taxon>Marinilabiliales</taxon>
        <taxon>Marinifilaceae</taxon>
        <taxon>Labilibaculum</taxon>
    </lineage>
</organism>
<dbReference type="InterPro" id="IPR003593">
    <property type="entry name" value="AAA+_ATPase"/>
</dbReference>
<dbReference type="GO" id="GO:0005524">
    <property type="term" value="F:ATP binding"/>
    <property type="evidence" value="ECO:0007669"/>
    <property type="project" value="UniProtKB-KW"/>
</dbReference>
<dbReference type="InterPro" id="IPR027417">
    <property type="entry name" value="P-loop_NTPase"/>
</dbReference>
<proteinExistence type="inferred from homology"/>
<evidence type="ECO:0000256" key="3">
    <source>
        <dbReference type="ARBA" id="ARBA00022741"/>
    </source>
</evidence>
<dbReference type="OrthoDB" id="9776556at2"/>
<keyword evidence="3" id="KW-0547">Nucleotide-binding</keyword>
<evidence type="ECO:0000256" key="2">
    <source>
        <dbReference type="ARBA" id="ARBA00022448"/>
    </source>
</evidence>
<dbReference type="Proteomes" id="UP000233535">
    <property type="component" value="Unassembled WGS sequence"/>
</dbReference>
<dbReference type="InterPro" id="IPR003439">
    <property type="entry name" value="ABC_transporter-like_ATP-bd"/>
</dbReference>
<evidence type="ECO:0000256" key="1">
    <source>
        <dbReference type="ARBA" id="ARBA00005417"/>
    </source>
</evidence>
<dbReference type="AlphaFoldDB" id="A0A2N3HUY5"/>
<sequence>MKIHQITIQAGIDKLGNSERLPDLQIKKGEIFGIVGPTGSGKSQLIADIEQLAQGDTASKRKILINGEIPTHELRTDPRKKMVAQLSQNMNFFADMPVADFLRLHAKCRGKNNVDIKHVISIANTLTGEPINESDNLTILSGGQTRALMVADVAIISESPIVLIDEIENAGIKKHEALQLLSGEGKIILVVTHDPVLALSAQKRIIMRNGGMRDIITSTYREQQIALQLNNIDQYILSLREEVRAGKKIEQVNFEVLQQEWSTCSTCL</sequence>
<dbReference type="SMART" id="SM00382">
    <property type="entry name" value="AAA"/>
    <property type="match status" value="1"/>
</dbReference>
<reference evidence="6 7" key="1">
    <citation type="journal article" date="2017" name="Front. Microbiol.">
        <title>Labilibaculum manganireducens gen. nov., sp. nov. and Labilibaculum filiforme sp. nov., Novel Bacteroidetes Isolated from Subsurface Sediments of the Baltic Sea.</title>
        <authorList>
            <person name="Vandieken V."/>
            <person name="Marshall I.P."/>
            <person name="Niemann H."/>
            <person name="Engelen B."/>
            <person name="Cypionka H."/>
        </authorList>
    </citation>
    <scope>NUCLEOTIDE SEQUENCE [LARGE SCALE GENOMIC DNA]</scope>
    <source>
        <strain evidence="6 7">59.16B</strain>
    </source>
</reference>
<dbReference type="RefSeq" id="WP_101262185.1">
    <property type="nucleotide sequence ID" value="NZ_MVDD01000011.1"/>
</dbReference>
<protein>
    <submittedName>
        <fullName evidence="6">ABC transporter ATP-binding protein</fullName>
    </submittedName>
</protein>
<dbReference type="SUPFAM" id="SSF52540">
    <property type="entry name" value="P-loop containing nucleoside triphosphate hydrolases"/>
    <property type="match status" value="1"/>
</dbReference>
<keyword evidence="4 6" id="KW-0067">ATP-binding</keyword>
<dbReference type="GO" id="GO:0016887">
    <property type="term" value="F:ATP hydrolysis activity"/>
    <property type="evidence" value="ECO:0007669"/>
    <property type="project" value="InterPro"/>
</dbReference>
<keyword evidence="7" id="KW-1185">Reference proteome</keyword>
<evidence type="ECO:0000256" key="4">
    <source>
        <dbReference type="ARBA" id="ARBA00022840"/>
    </source>
</evidence>
<gene>
    <name evidence="6" type="ORF">BZG02_14575</name>
</gene>
<dbReference type="EMBL" id="MVDD01000011">
    <property type="protein sequence ID" value="PKQ61847.1"/>
    <property type="molecule type" value="Genomic_DNA"/>
</dbReference>
<name>A0A2N3HUY5_9BACT</name>
<accession>A0A2N3HUY5</accession>
<feature type="domain" description="ABC transporter" evidence="5">
    <location>
        <begin position="1"/>
        <end position="235"/>
    </location>
</feature>
<dbReference type="Gene3D" id="3.40.50.300">
    <property type="entry name" value="P-loop containing nucleotide triphosphate hydrolases"/>
    <property type="match status" value="1"/>
</dbReference>
<dbReference type="PROSITE" id="PS50893">
    <property type="entry name" value="ABC_TRANSPORTER_2"/>
    <property type="match status" value="1"/>
</dbReference>
<dbReference type="PANTHER" id="PTHR43117:SF4">
    <property type="entry name" value="OSMOPROTECTANT IMPORT ATP-BINDING PROTEIN OSMV"/>
    <property type="match status" value="1"/>
</dbReference>
<evidence type="ECO:0000313" key="6">
    <source>
        <dbReference type="EMBL" id="PKQ61847.1"/>
    </source>
</evidence>
<comment type="caution">
    <text evidence="6">The sequence shown here is derived from an EMBL/GenBank/DDBJ whole genome shotgun (WGS) entry which is preliminary data.</text>
</comment>